<gene>
    <name evidence="4" type="ORF">GCM10023091_10630</name>
</gene>
<proteinExistence type="predicted"/>
<dbReference type="EMBL" id="BAABEY010000011">
    <property type="protein sequence ID" value="GAA4434954.1"/>
    <property type="molecule type" value="Genomic_DNA"/>
</dbReference>
<keyword evidence="5" id="KW-1185">Reference proteome</keyword>
<dbReference type="Proteomes" id="UP001501508">
    <property type="component" value="Unassembled WGS sequence"/>
</dbReference>
<evidence type="ECO:0000313" key="5">
    <source>
        <dbReference type="Proteomes" id="UP001501508"/>
    </source>
</evidence>
<evidence type="ECO:0000256" key="1">
    <source>
        <dbReference type="ARBA" id="ARBA00022450"/>
    </source>
</evidence>
<feature type="domain" description="Carrier" evidence="3">
    <location>
        <begin position="7"/>
        <end position="88"/>
    </location>
</feature>
<dbReference type="Gene3D" id="1.10.1200.10">
    <property type="entry name" value="ACP-like"/>
    <property type="match status" value="1"/>
</dbReference>
<dbReference type="Pfam" id="PF00550">
    <property type="entry name" value="PP-binding"/>
    <property type="match status" value="1"/>
</dbReference>
<organism evidence="4 5">
    <name type="scientific">Ravibacter arvi</name>
    <dbReference type="NCBI Taxonomy" id="2051041"/>
    <lineage>
        <taxon>Bacteria</taxon>
        <taxon>Pseudomonadati</taxon>
        <taxon>Bacteroidota</taxon>
        <taxon>Cytophagia</taxon>
        <taxon>Cytophagales</taxon>
        <taxon>Spirosomataceae</taxon>
        <taxon>Ravibacter</taxon>
    </lineage>
</organism>
<evidence type="ECO:0000256" key="2">
    <source>
        <dbReference type="ARBA" id="ARBA00022553"/>
    </source>
</evidence>
<reference evidence="5" key="1">
    <citation type="journal article" date="2019" name="Int. J. Syst. Evol. Microbiol.">
        <title>The Global Catalogue of Microorganisms (GCM) 10K type strain sequencing project: providing services to taxonomists for standard genome sequencing and annotation.</title>
        <authorList>
            <consortium name="The Broad Institute Genomics Platform"/>
            <consortium name="The Broad Institute Genome Sequencing Center for Infectious Disease"/>
            <person name="Wu L."/>
            <person name="Ma J."/>
        </authorList>
    </citation>
    <scope>NUCLEOTIDE SEQUENCE [LARGE SCALE GENOMIC DNA]</scope>
    <source>
        <strain evidence="5">JCM 31920</strain>
    </source>
</reference>
<dbReference type="SUPFAM" id="SSF47336">
    <property type="entry name" value="ACP-like"/>
    <property type="match status" value="1"/>
</dbReference>
<dbReference type="InterPro" id="IPR006162">
    <property type="entry name" value="Ppantetheine_attach_site"/>
</dbReference>
<keyword evidence="2" id="KW-0597">Phosphoprotein</keyword>
<dbReference type="PROSITE" id="PS00012">
    <property type="entry name" value="PHOSPHOPANTETHEINE"/>
    <property type="match status" value="1"/>
</dbReference>
<dbReference type="InterPro" id="IPR009081">
    <property type="entry name" value="PP-bd_ACP"/>
</dbReference>
<sequence>MSEQNADALKETLKKQIVQYLNLLDVKPEDIRNDEPLFGGDLGLDSIDSLELVVLLEREYGIKINNPAEGRKILIDVNHMAGYIQAHQNA</sequence>
<comment type="caution">
    <text evidence="4">The sequence shown here is derived from an EMBL/GenBank/DDBJ whole genome shotgun (WGS) entry which is preliminary data.</text>
</comment>
<evidence type="ECO:0000259" key="3">
    <source>
        <dbReference type="PROSITE" id="PS50075"/>
    </source>
</evidence>
<name>A0ABP8LT66_9BACT</name>
<keyword evidence="1" id="KW-0596">Phosphopantetheine</keyword>
<protein>
    <submittedName>
        <fullName evidence="4">Phosphopantetheine-binding protein</fullName>
    </submittedName>
</protein>
<dbReference type="PROSITE" id="PS50075">
    <property type="entry name" value="CARRIER"/>
    <property type="match status" value="1"/>
</dbReference>
<accession>A0ABP8LT66</accession>
<dbReference type="RefSeq" id="WP_345027040.1">
    <property type="nucleotide sequence ID" value="NZ_BAABEY010000011.1"/>
</dbReference>
<dbReference type="InterPro" id="IPR036736">
    <property type="entry name" value="ACP-like_sf"/>
</dbReference>
<evidence type="ECO:0000313" key="4">
    <source>
        <dbReference type="EMBL" id="GAA4434954.1"/>
    </source>
</evidence>